<dbReference type="AlphaFoldDB" id="A0A8B9H9D1"/>
<evidence type="ECO:0000256" key="1">
    <source>
        <dbReference type="ARBA" id="ARBA00022692"/>
    </source>
</evidence>
<dbReference type="Proteomes" id="UP000694621">
    <property type="component" value="Unplaced"/>
</dbReference>
<organism evidence="7 8">
    <name type="scientific">Astyanax mexicanus</name>
    <name type="common">Blind cave fish</name>
    <name type="synonym">Astyanax fasciatus mexicanus</name>
    <dbReference type="NCBI Taxonomy" id="7994"/>
    <lineage>
        <taxon>Eukaryota</taxon>
        <taxon>Metazoa</taxon>
        <taxon>Chordata</taxon>
        <taxon>Craniata</taxon>
        <taxon>Vertebrata</taxon>
        <taxon>Euteleostomi</taxon>
        <taxon>Actinopterygii</taxon>
        <taxon>Neopterygii</taxon>
        <taxon>Teleostei</taxon>
        <taxon>Ostariophysi</taxon>
        <taxon>Characiformes</taxon>
        <taxon>Characoidei</taxon>
        <taxon>Acestrorhamphidae</taxon>
        <taxon>Acestrorhamphinae</taxon>
        <taxon>Astyanax</taxon>
    </lineage>
</organism>
<evidence type="ECO:0008006" key="9">
    <source>
        <dbReference type="Google" id="ProtNLM"/>
    </source>
</evidence>
<keyword evidence="2" id="KW-1133">Transmembrane helix</keyword>
<proteinExistence type="predicted"/>
<accession>A0A8B9H9D1</accession>
<keyword evidence="1" id="KW-0812">Transmembrane</keyword>
<evidence type="ECO:0000259" key="5">
    <source>
        <dbReference type="Pfam" id="PF07686"/>
    </source>
</evidence>
<evidence type="ECO:0000256" key="2">
    <source>
        <dbReference type="ARBA" id="ARBA00022989"/>
    </source>
</evidence>
<dbReference type="OrthoDB" id="10039395at2759"/>
<evidence type="ECO:0000256" key="4">
    <source>
        <dbReference type="SAM" id="SignalP"/>
    </source>
</evidence>
<dbReference type="InterPro" id="IPR036179">
    <property type="entry name" value="Ig-like_dom_sf"/>
</dbReference>
<dbReference type="Pfam" id="PF08205">
    <property type="entry name" value="C2-set_2"/>
    <property type="match status" value="1"/>
</dbReference>
<dbReference type="Pfam" id="PF07686">
    <property type="entry name" value="V-set"/>
    <property type="match status" value="1"/>
</dbReference>
<feature type="chain" id="PRO_5034630321" description="Ig-like domain-containing protein" evidence="4">
    <location>
        <begin position="26"/>
        <end position="287"/>
    </location>
</feature>
<evidence type="ECO:0000313" key="8">
    <source>
        <dbReference type="Proteomes" id="UP000694621"/>
    </source>
</evidence>
<reference evidence="7" key="1">
    <citation type="submission" date="2025-08" db="UniProtKB">
        <authorList>
            <consortium name="Ensembl"/>
        </authorList>
    </citation>
    <scope>IDENTIFICATION</scope>
</reference>
<evidence type="ECO:0000256" key="3">
    <source>
        <dbReference type="ARBA" id="ARBA00023157"/>
    </source>
</evidence>
<protein>
    <recommendedName>
        <fullName evidence="9">Ig-like domain-containing protein</fullName>
    </recommendedName>
</protein>
<keyword evidence="4" id="KW-0732">Signal</keyword>
<evidence type="ECO:0000313" key="7">
    <source>
        <dbReference type="Ensembl" id="ENSAMXP00005008991.1"/>
    </source>
</evidence>
<keyword evidence="3" id="KW-1015">Disulfide bond</keyword>
<dbReference type="PANTHER" id="PTHR46484">
    <property type="entry name" value="SI:CH211-171H4.5-RELATED"/>
    <property type="match status" value="1"/>
</dbReference>
<dbReference type="PANTHER" id="PTHR46484:SF1">
    <property type="entry name" value="SCHWANN CELL MYELIN PROTEIN-RELATED"/>
    <property type="match status" value="1"/>
</dbReference>
<dbReference type="Ensembl" id="ENSAMXT00005010033.1">
    <property type="protein sequence ID" value="ENSAMXP00005008991.1"/>
    <property type="gene ID" value="ENSAMXG00005005150.1"/>
</dbReference>
<evidence type="ECO:0000259" key="6">
    <source>
        <dbReference type="Pfam" id="PF08205"/>
    </source>
</evidence>
<feature type="domain" description="Immunoglobulin V-set" evidence="5">
    <location>
        <begin position="30"/>
        <end position="106"/>
    </location>
</feature>
<dbReference type="InterPro" id="IPR013162">
    <property type="entry name" value="CD80_C2-set"/>
</dbReference>
<feature type="signal peptide" evidence="4">
    <location>
        <begin position="1"/>
        <end position="25"/>
    </location>
</feature>
<dbReference type="Gene3D" id="2.60.40.10">
    <property type="entry name" value="Immunoglobulins"/>
    <property type="match status" value="2"/>
</dbReference>
<dbReference type="InterPro" id="IPR013783">
    <property type="entry name" value="Ig-like_fold"/>
</dbReference>
<name>A0A8B9H9D1_ASTMX</name>
<sequence>MAVMKRDSILNIFLTVSVLICLCHGRYVNVPQSVTAVKGSCVTLPCSTSSHSHVIWYQYVSGRDPIVYSTNYGDITDHFRGRTSAPGSSSQGDCSLRIYRVRQGDNSEKLYPWIQPDTGNDYHLVQIYIVNPENPHISIDNQQVEGKLFSATCSIRHSCPSSPPPVEWIGLSTVSNSEPTTKEQGGLWTTVFQAKFKPSLQDHEKYLRCQSIFSSQTTYSNAATSYVSKPVYHQNYKKTYNLLILKIRKSQCMIFFINLFVLLLQNKYLNTCQSAKIVALKYLFVCL</sequence>
<keyword evidence="2" id="KW-0472">Membrane</keyword>
<dbReference type="InterPro" id="IPR013106">
    <property type="entry name" value="Ig_V-set"/>
</dbReference>
<dbReference type="SUPFAM" id="SSF48726">
    <property type="entry name" value="Immunoglobulin"/>
    <property type="match status" value="2"/>
</dbReference>
<feature type="domain" description="CD80-like immunoglobulin C2-set" evidence="6">
    <location>
        <begin position="136"/>
        <end position="211"/>
    </location>
</feature>